<dbReference type="EMBL" id="JAANIA010002464">
    <property type="protein sequence ID" value="KAG5314454.1"/>
    <property type="molecule type" value="Genomic_DNA"/>
</dbReference>
<dbReference type="Proteomes" id="UP000668214">
    <property type="component" value="Unassembled WGS sequence"/>
</dbReference>
<reference evidence="2" key="1">
    <citation type="submission" date="2020-02" db="EMBL/GenBank/DDBJ databases">
        <title>Relaxed selection underlies rapid genomic changes in the transitions from sociality to social parasitism in ants.</title>
        <authorList>
            <person name="Bi X."/>
        </authorList>
    </citation>
    <scope>NUCLEOTIDE SEQUENCE</scope>
    <source>
        <strain evidence="2">BGI-DK2014c</strain>
        <tissue evidence="2">Whole body</tissue>
    </source>
</reference>
<keyword evidence="3" id="KW-1185">Reference proteome</keyword>
<dbReference type="AlphaFoldDB" id="A0A836F8T8"/>
<gene>
    <name evidence="2" type="primary">Cp089</name>
    <name evidence="2" type="ORF">G6Z78_0009660</name>
</gene>
<proteinExistence type="predicted"/>
<accession>A0A836F8T8</accession>
<dbReference type="Pfam" id="PF15882">
    <property type="entry name" value="DUF4735"/>
    <property type="match status" value="1"/>
</dbReference>
<protein>
    <submittedName>
        <fullName evidence="2">CP089 protein</fullName>
    </submittedName>
</protein>
<feature type="signal peptide" evidence="1">
    <location>
        <begin position="1"/>
        <end position="26"/>
    </location>
</feature>
<dbReference type="PANTHER" id="PTHR33539:SF1">
    <property type="entry name" value="UPF0764 PROTEIN C16ORF89"/>
    <property type="match status" value="1"/>
</dbReference>
<dbReference type="GO" id="GO:0005829">
    <property type="term" value="C:cytosol"/>
    <property type="evidence" value="ECO:0007669"/>
    <property type="project" value="TreeGrafter"/>
</dbReference>
<feature type="non-terminal residue" evidence="2">
    <location>
        <position position="1"/>
    </location>
</feature>
<comment type="caution">
    <text evidence="2">The sequence shown here is derived from an EMBL/GenBank/DDBJ whole genome shotgun (WGS) entry which is preliminary data.</text>
</comment>
<feature type="chain" id="PRO_5033032972" evidence="1">
    <location>
        <begin position="27"/>
        <end position="348"/>
    </location>
</feature>
<sequence>METRVPGFSSILKILLFACFSLRTEAAFNPESFQQKLIALQKVLDYMNNRPEQMNLDAAFGVTLTEANLVAALLHENVQYLEDKFFIALKEMVVLSDLTRKHLMKIIAPKNETKFLMLSTLNNPNQWIKPISWTKVFSKSRSHPQLLNYQQVVRSIWHGTPTETESDQCLIEIMRSSLKEECEIPVTCVATLIKEDDTTGYPLTHRLLIVQVAKVLGCEEIIDKTALLSSLVSTYCTRIFQDLINLEAWNFPNVTRDLMLEQGNGYYEFVDKHYEDIILSWPHWSGCFAKNIVNECYVKCFRLSNEHQITRRSSSITDFGCDNHTTSLAAASLAVFIRENIENALSQP</sequence>
<evidence type="ECO:0000256" key="1">
    <source>
        <dbReference type="SAM" id="SignalP"/>
    </source>
</evidence>
<organism evidence="2 3">
    <name type="scientific">Pseudoatta argentina</name>
    <dbReference type="NCBI Taxonomy" id="621737"/>
    <lineage>
        <taxon>Eukaryota</taxon>
        <taxon>Metazoa</taxon>
        <taxon>Ecdysozoa</taxon>
        <taxon>Arthropoda</taxon>
        <taxon>Hexapoda</taxon>
        <taxon>Insecta</taxon>
        <taxon>Pterygota</taxon>
        <taxon>Neoptera</taxon>
        <taxon>Endopterygota</taxon>
        <taxon>Hymenoptera</taxon>
        <taxon>Apocrita</taxon>
        <taxon>Aculeata</taxon>
        <taxon>Formicoidea</taxon>
        <taxon>Formicidae</taxon>
        <taxon>Myrmicinae</taxon>
        <taxon>Pseudoatta</taxon>
    </lineage>
</organism>
<name>A0A836F8T8_9HYME</name>
<evidence type="ECO:0000313" key="2">
    <source>
        <dbReference type="EMBL" id="KAG5314454.1"/>
    </source>
</evidence>
<feature type="non-terminal residue" evidence="2">
    <location>
        <position position="348"/>
    </location>
</feature>
<dbReference type="PANTHER" id="PTHR33539">
    <property type="entry name" value="UPF0764 PROTEIN C16ORF89"/>
    <property type="match status" value="1"/>
</dbReference>
<keyword evidence="1" id="KW-0732">Signal</keyword>
<dbReference type="GO" id="GO:0016020">
    <property type="term" value="C:membrane"/>
    <property type="evidence" value="ECO:0007669"/>
    <property type="project" value="TreeGrafter"/>
</dbReference>
<evidence type="ECO:0000313" key="3">
    <source>
        <dbReference type="Proteomes" id="UP000668214"/>
    </source>
</evidence>
<dbReference type="InterPro" id="IPR031751">
    <property type="entry name" value="DUF4735"/>
</dbReference>